<dbReference type="EMBL" id="REFR01000010">
    <property type="protein sequence ID" value="RMB09008.1"/>
    <property type="molecule type" value="Genomic_DNA"/>
</dbReference>
<feature type="domain" description="Abortive infection protein-like C-terminal" evidence="2">
    <location>
        <begin position="151"/>
        <end position="228"/>
    </location>
</feature>
<evidence type="ECO:0000313" key="3">
    <source>
        <dbReference type="EMBL" id="RMB09008.1"/>
    </source>
</evidence>
<name>A0A3M0CHE8_9PROT</name>
<feature type="region of interest" description="Disordered" evidence="1">
    <location>
        <begin position="191"/>
        <end position="212"/>
    </location>
</feature>
<keyword evidence="4" id="KW-1185">Reference proteome</keyword>
<dbReference type="InParanoid" id="A0A3M0CHE8"/>
<accession>A0A3M0CHE8</accession>
<dbReference type="RefSeq" id="WP_211332129.1">
    <property type="nucleotide sequence ID" value="NZ_REFR01000010.1"/>
</dbReference>
<organism evidence="3 4">
    <name type="scientific">Eilatimonas milleporae</name>
    <dbReference type="NCBI Taxonomy" id="911205"/>
    <lineage>
        <taxon>Bacteria</taxon>
        <taxon>Pseudomonadati</taxon>
        <taxon>Pseudomonadota</taxon>
        <taxon>Alphaproteobacteria</taxon>
        <taxon>Kordiimonadales</taxon>
        <taxon>Kordiimonadaceae</taxon>
        <taxon>Eilatimonas</taxon>
    </lineage>
</organism>
<dbReference type="Pfam" id="PF14355">
    <property type="entry name" value="Abi_C"/>
    <property type="match status" value="1"/>
</dbReference>
<dbReference type="Proteomes" id="UP000271227">
    <property type="component" value="Unassembled WGS sequence"/>
</dbReference>
<gene>
    <name evidence="3" type="ORF">BXY39_1655</name>
</gene>
<evidence type="ECO:0000259" key="2">
    <source>
        <dbReference type="Pfam" id="PF14355"/>
    </source>
</evidence>
<proteinExistence type="predicted"/>
<reference evidence="3 4" key="1">
    <citation type="submission" date="2018-10" db="EMBL/GenBank/DDBJ databases">
        <title>Genomic Encyclopedia of Archaeal and Bacterial Type Strains, Phase II (KMG-II): from individual species to whole genera.</title>
        <authorList>
            <person name="Goeker M."/>
        </authorList>
    </citation>
    <scope>NUCLEOTIDE SEQUENCE [LARGE SCALE GENOMIC DNA]</scope>
    <source>
        <strain evidence="3 4">DSM 25217</strain>
    </source>
</reference>
<sequence>MMESILIEAATGGSNAGHIYEHLRREFMADPIISNLLPPFVRTHHSLNAFWPYIKQEADTYEQRRQIINDAFTPLMDHLEGRNTAPVDKIASDTLETFDVDSVHAVWQKALSRRNTDPEGAITAARTLLETVTKRILDEMSLTYSEREDLPKLYASVAKALSLAPNQHTERPIKEILGSAANLVNGIGTLRNRLSDSHGRGGKSPVRPSPRHASLAVNTAGAIATFLVETFQEQQERA</sequence>
<comment type="caution">
    <text evidence="3">The sequence shown here is derived from an EMBL/GenBank/DDBJ whole genome shotgun (WGS) entry which is preliminary data.</text>
</comment>
<dbReference type="AlphaFoldDB" id="A0A3M0CHE8"/>
<dbReference type="InterPro" id="IPR026001">
    <property type="entry name" value="Abi-like_C"/>
</dbReference>
<evidence type="ECO:0000256" key="1">
    <source>
        <dbReference type="SAM" id="MobiDB-lite"/>
    </source>
</evidence>
<evidence type="ECO:0000313" key="4">
    <source>
        <dbReference type="Proteomes" id="UP000271227"/>
    </source>
</evidence>
<protein>
    <submittedName>
        <fullName evidence="3">Abortive infection Abi-like protein</fullName>
    </submittedName>
</protein>